<keyword evidence="6" id="KW-1185">Reference proteome</keyword>
<dbReference type="Gene3D" id="3.40.50.720">
    <property type="entry name" value="NAD(P)-binding Rossmann-like Domain"/>
    <property type="match status" value="1"/>
</dbReference>
<dbReference type="Pfam" id="PF00106">
    <property type="entry name" value="adh_short"/>
    <property type="match status" value="1"/>
</dbReference>
<evidence type="ECO:0000256" key="1">
    <source>
        <dbReference type="ARBA" id="ARBA00006484"/>
    </source>
</evidence>
<dbReference type="Proteomes" id="UP000028702">
    <property type="component" value="Unassembled WGS sequence"/>
</dbReference>
<evidence type="ECO:0000313" key="6">
    <source>
        <dbReference type="Proteomes" id="UP000028702"/>
    </source>
</evidence>
<dbReference type="eggNOG" id="COG0300">
    <property type="taxonomic scope" value="Bacteria"/>
</dbReference>
<dbReference type="GO" id="GO:0016491">
    <property type="term" value="F:oxidoreductase activity"/>
    <property type="evidence" value="ECO:0007669"/>
    <property type="project" value="UniProtKB-KW"/>
</dbReference>
<evidence type="ECO:0000256" key="2">
    <source>
        <dbReference type="ARBA" id="ARBA00023002"/>
    </source>
</evidence>
<proteinExistence type="inferred from homology"/>
<dbReference type="PROSITE" id="PS00061">
    <property type="entry name" value="ADH_SHORT"/>
    <property type="match status" value="1"/>
</dbReference>
<evidence type="ECO:0000256" key="3">
    <source>
        <dbReference type="RuleBase" id="RU000363"/>
    </source>
</evidence>
<accession>A0A081BEP2</accession>
<dbReference type="AlphaFoldDB" id="A0A081BEP2"/>
<dbReference type="InterPro" id="IPR002347">
    <property type="entry name" value="SDR_fam"/>
</dbReference>
<protein>
    <submittedName>
        <fullName evidence="5">Short-chain dehydrogenase/reductase SDR</fullName>
    </submittedName>
</protein>
<dbReference type="STRING" id="1333998.M2A_3009"/>
<name>A0A081BEP2_9HYPH</name>
<gene>
    <name evidence="5" type="ORF">M2A_3009</name>
</gene>
<dbReference type="GO" id="GO:0016020">
    <property type="term" value="C:membrane"/>
    <property type="evidence" value="ECO:0007669"/>
    <property type="project" value="TreeGrafter"/>
</dbReference>
<keyword evidence="2" id="KW-0560">Oxidoreductase</keyword>
<dbReference type="PRINTS" id="PR00080">
    <property type="entry name" value="SDRFAMILY"/>
</dbReference>
<dbReference type="PANTHER" id="PTHR44196">
    <property type="entry name" value="DEHYDROGENASE/REDUCTASE SDR FAMILY MEMBER 7B"/>
    <property type="match status" value="1"/>
</dbReference>
<sequence>MNSETQRKIAWITGASSGLGRELALLMVQEGWNVAISARRAEELAAVAAEARGYLGRILPVPLDTTDAASVKAGVERIEKEFGPIDLAVFNAGTHHPMLAEEITAEAAGTLIDVNLKGTANCLAAVLPFFLERKAGHLAFVASMSSYRGLPTAAIYGATKAGIVNMAEALQPDLKRSGIKVQVVNPGFVKTPLTDKNEFPMPFLMEADEAARAFYKGLQSEKFEIMFPKIFGRIMKVLRLLPASLALKLTARAIPKEKPGAAQTLRPPKAKALRKRA</sequence>
<feature type="region of interest" description="Disordered" evidence="4">
    <location>
        <begin position="258"/>
        <end position="277"/>
    </location>
</feature>
<dbReference type="RefSeq" id="WP_045449191.1">
    <property type="nucleotide sequence ID" value="NZ_BBIO01000020.1"/>
</dbReference>
<evidence type="ECO:0000256" key="4">
    <source>
        <dbReference type="SAM" id="MobiDB-lite"/>
    </source>
</evidence>
<dbReference type="InterPro" id="IPR036291">
    <property type="entry name" value="NAD(P)-bd_dom_sf"/>
</dbReference>
<comment type="similarity">
    <text evidence="1 3">Belongs to the short-chain dehydrogenases/reductases (SDR) family.</text>
</comment>
<dbReference type="SUPFAM" id="SSF51735">
    <property type="entry name" value="NAD(P)-binding Rossmann-fold domains"/>
    <property type="match status" value="1"/>
</dbReference>
<dbReference type="PANTHER" id="PTHR44196:SF1">
    <property type="entry name" value="DEHYDROGENASE_REDUCTASE SDR FAMILY MEMBER 7B"/>
    <property type="match status" value="1"/>
</dbReference>
<dbReference type="EMBL" id="BBIO01000020">
    <property type="protein sequence ID" value="GAK46510.1"/>
    <property type="molecule type" value="Genomic_DNA"/>
</dbReference>
<evidence type="ECO:0000313" key="5">
    <source>
        <dbReference type="EMBL" id="GAK46510.1"/>
    </source>
</evidence>
<organism evidence="5 6">
    <name type="scientific">Tepidicaulis marinus</name>
    <dbReference type="NCBI Taxonomy" id="1333998"/>
    <lineage>
        <taxon>Bacteria</taxon>
        <taxon>Pseudomonadati</taxon>
        <taxon>Pseudomonadota</taxon>
        <taxon>Alphaproteobacteria</taxon>
        <taxon>Hyphomicrobiales</taxon>
        <taxon>Parvibaculaceae</taxon>
        <taxon>Tepidicaulis</taxon>
    </lineage>
</organism>
<comment type="caution">
    <text evidence="5">The sequence shown here is derived from an EMBL/GenBank/DDBJ whole genome shotgun (WGS) entry which is preliminary data.</text>
</comment>
<reference evidence="5 6" key="1">
    <citation type="submission" date="2014-07" db="EMBL/GenBank/DDBJ databases">
        <title>Tepidicaulis marinum gen. nov., sp. nov., a novel marine bacterium denitrifying nitrate to nitrous oxide strictly under microaerobic conditions.</title>
        <authorList>
            <person name="Takeuchi M."/>
            <person name="Yamagishi T."/>
            <person name="Kamagata Y."/>
            <person name="Oshima K."/>
            <person name="Hattori M."/>
            <person name="Katayama T."/>
            <person name="Hanada S."/>
            <person name="Tamaki H."/>
            <person name="Marumo K."/>
            <person name="Maeda H."/>
            <person name="Nedachi M."/>
            <person name="Iwasaki W."/>
            <person name="Suwa Y."/>
            <person name="Sakata S."/>
        </authorList>
    </citation>
    <scope>NUCLEOTIDE SEQUENCE [LARGE SCALE GENOMIC DNA]</scope>
    <source>
        <strain evidence="5 6">MA2</strain>
    </source>
</reference>
<dbReference type="PRINTS" id="PR00081">
    <property type="entry name" value="GDHRDH"/>
</dbReference>
<feature type="compositionally biased region" description="Basic residues" evidence="4">
    <location>
        <begin position="268"/>
        <end position="277"/>
    </location>
</feature>
<dbReference type="InterPro" id="IPR020904">
    <property type="entry name" value="Sc_DH/Rdtase_CS"/>
</dbReference>